<sequence length="492" mass="57146">MDLIWDKPKPIVVYNLPEYPIDVFPKWIKDTVIMLSRSLHVREDMIANSILGALSASLLGKYYFHYNATNWRLGLNLFVISALYPGAKKDAVQKIIFKVLLDEQERLLKKDHENSSEKLSLIHVKKHKYERLIKRKGAENDGEASRTLKEIQALQAELDQKYFIISGDVTNERMIELVKNNGESLTVATAEATELIDHMLGRYSSEGSIDFILKAWEGAPYTKNRSTREDLMLKHPLINLNLLTQPSELAKFHKMAHRGLLQRFLVVLPEKYPLNKISLSQKVDKNVIDTFHNNIRCLYETNNVNKEITVSEEAEHEFNELKMNILKKQYGDVDQLTEEWLAKVFSNLIKVTTLIKLSDTLINNKADSITLNKVDINKMEILFNYYYTHFQHINGKLNNSKDVLESKLPFFFRRLLEVDAKKGKKGVITLTDITNYIKKFNGLERNQMLQRLEEHNLIQINLIGKKREIHFNPEIKKMPLNKALDLVKDTNR</sequence>
<comment type="caution">
    <text evidence="1">The sequence shown here is derived from an EMBL/GenBank/DDBJ whole genome shotgun (WGS) entry which is preliminary data.</text>
</comment>
<keyword evidence="2" id="KW-1185">Reference proteome</keyword>
<dbReference type="Pfam" id="PF13148">
    <property type="entry name" value="DUF3987"/>
    <property type="match status" value="1"/>
</dbReference>
<reference evidence="1 2" key="1">
    <citation type="submission" date="2018-11" db="EMBL/GenBank/DDBJ databases">
        <title>Genomic Encyclopedia of Type Strains, Phase IV (KMG-IV): sequencing the most valuable type-strain genomes for metagenomic binning, comparative biology and taxonomic classification.</title>
        <authorList>
            <person name="Goeker M."/>
        </authorList>
    </citation>
    <scope>NUCLEOTIDE SEQUENCE [LARGE SCALE GENOMIC DNA]</scope>
    <source>
        <strain evidence="1 2">DSM 18090</strain>
    </source>
</reference>
<organism evidence="1 2">
    <name type="scientific">Aquisalibacillus elongatus</name>
    <dbReference type="NCBI Taxonomy" id="485577"/>
    <lineage>
        <taxon>Bacteria</taxon>
        <taxon>Bacillati</taxon>
        <taxon>Bacillota</taxon>
        <taxon>Bacilli</taxon>
        <taxon>Bacillales</taxon>
        <taxon>Bacillaceae</taxon>
        <taxon>Aquisalibacillus</taxon>
    </lineage>
</organism>
<dbReference type="RefSeq" id="WP_124218908.1">
    <property type="nucleotide sequence ID" value="NZ_RKRF01000002.1"/>
</dbReference>
<evidence type="ECO:0000313" key="1">
    <source>
        <dbReference type="EMBL" id="RPF57034.1"/>
    </source>
</evidence>
<dbReference type="Proteomes" id="UP000276443">
    <property type="component" value="Unassembled WGS sequence"/>
</dbReference>
<protein>
    <submittedName>
        <fullName evidence="1">Uncharacterized protein DUF3987</fullName>
    </submittedName>
</protein>
<dbReference type="InterPro" id="IPR025048">
    <property type="entry name" value="DUF3987"/>
</dbReference>
<dbReference type="EMBL" id="RKRF01000002">
    <property type="protein sequence ID" value="RPF57034.1"/>
    <property type="molecule type" value="Genomic_DNA"/>
</dbReference>
<proteinExistence type="predicted"/>
<dbReference type="OrthoDB" id="9763644at2"/>
<evidence type="ECO:0000313" key="2">
    <source>
        <dbReference type="Proteomes" id="UP000276443"/>
    </source>
</evidence>
<dbReference type="AlphaFoldDB" id="A0A3N5BGX3"/>
<name>A0A3N5BGX3_9BACI</name>
<gene>
    <name evidence="1" type="ORF">EDC24_0082</name>
</gene>
<accession>A0A3N5BGX3</accession>